<dbReference type="EMBL" id="AEXW01000005">
    <property type="protein sequence ID" value="EGD31929.1"/>
    <property type="molecule type" value="Genomic_DNA"/>
</dbReference>
<accession>F0I894</accession>
<dbReference type="PANTHER" id="PTHR43626">
    <property type="entry name" value="ACYL-COA N-ACYLTRANSFERASE"/>
    <property type="match status" value="1"/>
</dbReference>
<dbReference type="Proteomes" id="UP000003351">
    <property type="component" value="Unassembled WGS sequence"/>
</dbReference>
<dbReference type="PANTHER" id="PTHR43626:SF4">
    <property type="entry name" value="GCN5-RELATED N-ACETYLTRANSFERASE 2, CHLOROPLASTIC"/>
    <property type="match status" value="1"/>
</dbReference>
<reference evidence="4 5" key="1">
    <citation type="submission" date="2011-02" db="EMBL/GenBank/DDBJ databases">
        <authorList>
            <person name="Muzny D."/>
            <person name="Qin X."/>
            <person name="Deng J."/>
            <person name="Jiang H."/>
            <person name="Liu Y."/>
            <person name="Qu J."/>
            <person name="Song X.-Z."/>
            <person name="Zhang L."/>
            <person name="Thornton R."/>
            <person name="Coyle M."/>
            <person name="Francisco L."/>
            <person name="Jackson L."/>
            <person name="Javaid M."/>
            <person name="Korchina V."/>
            <person name="Kovar C."/>
            <person name="Mata R."/>
            <person name="Mathew T."/>
            <person name="Ngo R."/>
            <person name="Nguyen L."/>
            <person name="Nguyen N."/>
            <person name="Okwuonu G."/>
            <person name="Ongeri F."/>
            <person name="Pham C."/>
            <person name="Simmons D."/>
            <person name="Wilczek-Boney K."/>
            <person name="Hale W."/>
            <person name="Jakkamsetti A."/>
            <person name="Pham P."/>
            <person name="Ruth R."/>
            <person name="San Lucas F."/>
            <person name="Warren J."/>
            <person name="Zhang J."/>
            <person name="Zhao Z."/>
            <person name="Zhou C."/>
            <person name="Zhu D."/>
            <person name="Lee S."/>
            <person name="Bess C."/>
            <person name="Blankenburg K."/>
            <person name="Forbes L."/>
            <person name="Fu Q."/>
            <person name="Gubbala S."/>
            <person name="Hirani K."/>
            <person name="Jayaseelan J.C."/>
            <person name="Lara F."/>
            <person name="Munidasa M."/>
            <person name="Palculict T."/>
            <person name="Patil S."/>
            <person name="Pu L.-L."/>
            <person name="Saada N."/>
            <person name="Tang L."/>
            <person name="Weissenberger G."/>
            <person name="Zhu Y."/>
            <person name="Hemphill L."/>
            <person name="Shang Y."/>
            <person name="Youmans B."/>
            <person name="Ayvaz T."/>
            <person name="Ross M."/>
            <person name="Santibanez J."/>
            <person name="Aqrawi P."/>
            <person name="Gross S."/>
            <person name="Joshi V."/>
            <person name="Fowler G."/>
            <person name="Nazareth L."/>
            <person name="Reid J."/>
            <person name="Worley K."/>
            <person name="Petrosino J."/>
            <person name="Highlander S."/>
            <person name="Gibbs R."/>
        </authorList>
    </citation>
    <scope>NUCLEOTIDE SEQUENCE [LARGE SCALE GENOMIC DNA]</scope>
    <source>
        <strain evidence="4 5">SK115</strain>
    </source>
</reference>
<dbReference type="Gene3D" id="3.40.630.30">
    <property type="match status" value="1"/>
</dbReference>
<keyword evidence="1 4" id="KW-0808">Transferase</keyword>
<dbReference type="GO" id="GO:0005737">
    <property type="term" value="C:cytoplasm"/>
    <property type="evidence" value="ECO:0007669"/>
    <property type="project" value="TreeGrafter"/>
</dbReference>
<protein>
    <submittedName>
        <fullName evidence="4">GNAT family acetyltransferase</fullName>
    </submittedName>
</protein>
<dbReference type="InterPro" id="IPR016181">
    <property type="entry name" value="Acyl_CoA_acyltransferase"/>
</dbReference>
<gene>
    <name evidence="4" type="ORF">HMPREF9382_0883</name>
</gene>
<name>F0I894_STRSA</name>
<organism evidence="4 5">
    <name type="scientific">Streptococcus sanguinis SK115</name>
    <dbReference type="NCBI Taxonomy" id="888810"/>
    <lineage>
        <taxon>Bacteria</taxon>
        <taxon>Bacillati</taxon>
        <taxon>Bacillota</taxon>
        <taxon>Bacilli</taxon>
        <taxon>Lactobacillales</taxon>
        <taxon>Streptococcaceae</taxon>
        <taxon>Streptococcus</taxon>
    </lineage>
</organism>
<dbReference type="PROSITE" id="PS51186">
    <property type="entry name" value="GNAT"/>
    <property type="match status" value="1"/>
</dbReference>
<evidence type="ECO:0000256" key="1">
    <source>
        <dbReference type="ARBA" id="ARBA00022679"/>
    </source>
</evidence>
<proteinExistence type="predicted"/>
<keyword evidence="2" id="KW-0012">Acyltransferase</keyword>
<evidence type="ECO:0000313" key="5">
    <source>
        <dbReference type="Proteomes" id="UP000003351"/>
    </source>
</evidence>
<comment type="caution">
    <text evidence="4">The sequence shown here is derived from an EMBL/GenBank/DDBJ whole genome shotgun (WGS) entry which is preliminary data.</text>
</comment>
<dbReference type="InterPro" id="IPR045039">
    <property type="entry name" value="NSI-like"/>
</dbReference>
<dbReference type="GO" id="GO:0008080">
    <property type="term" value="F:N-acetyltransferase activity"/>
    <property type="evidence" value="ECO:0007669"/>
    <property type="project" value="InterPro"/>
</dbReference>
<dbReference type="HOGENOM" id="CLU_086503_5_0_9"/>
<sequence length="152" mass="17793">MVYAIKQRKNKERTMIHYKTNPQLDFAAVLDLYDSVGWSNYTNRPQQLEQAFHQSLFVMAAYDEDRLVGLIRAVGDGLTIVFIQDLLVYPHYQRQGIGRSLLQQTLGRFKDVYQIQLATEQSDKNLAFYRELGFRRQEDFDCTGMIYAPNKN</sequence>
<dbReference type="InterPro" id="IPR000182">
    <property type="entry name" value="GNAT_dom"/>
</dbReference>
<dbReference type="Pfam" id="PF13673">
    <property type="entry name" value="Acetyltransf_10"/>
    <property type="match status" value="1"/>
</dbReference>
<evidence type="ECO:0000313" key="4">
    <source>
        <dbReference type="EMBL" id="EGD31929.1"/>
    </source>
</evidence>
<evidence type="ECO:0000259" key="3">
    <source>
        <dbReference type="PROSITE" id="PS51186"/>
    </source>
</evidence>
<feature type="domain" description="N-acetyltransferase" evidence="3">
    <location>
        <begin position="16"/>
        <end position="152"/>
    </location>
</feature>
<dbReference type="PATRIC" id="fig|888810.3.peg.864"/>
<dbReference type="AlphaFoldDB" id="F0I894"/>
<evidence type="ECO:0000256" key="2">
    <source>
        <dbReference type="ARBA" id="ARBA00023315"/>
    </source>
</evidence>
<dbReference type="SUPFAM" id="SSF55729">
    <property type="entry name" value="Acyl-CoA N-acyltransferases (Nat)"/>
    <property type="match status" value="1"/>
</dbReference>
<dbReference type="CDD" id="cd04301">
    <property type="entry name" value="NAT_SF"/>
    <property type="match status" value="1"/>
</dbReference>